<dbReference type="Pfam" id="PF13561">
    <property type="entry name" value="adh_short_C2"/>
    <property type="match status" value="1"/>
</dbReference>
<dbReference type="EMBL" id="CP000468">
    <property type="protein sequence ID" value="ABJ03755.1"/>
    <property type="molecule type" value="Genomic_DNA"/>
</dbReference>
<reference evidence="3 4" key="1">
    <citation type="journal article" date="2007" name="J. Bacteriol.">
        <title>The genome sequence of avian pathogenic Escherichia coli strain O1:K1:H7 shares strong similarities with human extraintestinal pathogenic E. coli genomes.</title>
        <authorList>
            <person name="Johnson T.J."/>
            <person name="Kariyawasam S."/>
            <person name="Wannemuehler Y."/>
            <person name="Mangiamele P."/>
            <person name="Johnson S.J."/>
            <person name="Doetkott C."/>
            <person name="Skyberg J.A."/>
            <person name="Lynne A.M."/>
            <person name="Johnson J.R."/>
            <person name="Nolan L.K."/>
        </authorList>
    </citation>
    <scope>NUCLEOTIDE SEQUENCE [LARGE SCALE GENOMIC DNA]</scope>
    <source>
        <strain evidence="3">APEC O1</strain>
    </source>
</reference>
<dbReference type="AlphaFoldDB" id="A0A0H2Z6G6"/>
<dbReference type="PRINTS" id="PR00081">
    <property type="entry name" value="GDHRDH"/>
</dbReference>
<evidence type="ECO:0000256" key="2">
    <source>
        <dbReference type="ARBA" id="ARBA00023002"/>
    </source>
</evidence>
<dbReference type="NCBIfam" id="NF009386">
    <property type="entry name" value="PRK12745.1"/>
    <property type="match status" value="1"/>
</dbReference>
<dbReference type="CDD" id="cd05337">
    <property type="entry name" value="BKR_1_SDR_c"/>
    <property type="match status" value="1"/>
</dbReference>
<dbReference type="PANTHER" id="PTHR42760:SF133">
    <property type="entry name" value="3-OXOACYL-[ACYL-CARRIER-PROTEIN] REDUCTASE"/>
    <property type="match status" value="1"/>
</dbReference>
<proteinExistence type="inferred from homology"/>
<protein>
    <submittedName>
        <fullName evidence="3">Uncharacterized protein</fullName>
    </submittedName>
</protein>
<gene>
    <name evidence="3" type="ORF">APECO1_2182</name>
</gene>
<dbReference type="GO" id="GO:0048038">
    <property type="term" value="F:quinone binding"/>
    <property type="evidence" value="ECO:0007669"/>
    <property type="project" value="TreeGrafter"/>
</dbReference>
<accession>A0A0H2Z6G6</accession>
<dbReference type="GO" id="GO:0006633">
    <property type="term" value="P:fatty acid biosynthetic process"/>
    <property type="evidence" value="ECO:0007669"/>
    <property type="project" value="TreeGrafter"/>
</dbReference>
<dbReference type="Proteomes" id="UP000008216">
    <property type="component" value="Chromosome"/>
</dbReference>
<evidence type="ECO:0000256" key="1">
    <source>
        <dbReference type="ARBA" id="ARBA00006484"/>
    </source>
</evidence>
<name>A0A0H2Z6G6_ECOK1</name>
<sequence>MIAIAYQPTRWLIFLSSSRKLIITKETKFKKESYCMKSTRPVAVITGAARGIGKGCALELARGGFNLLINDRPDADSVEKLHATQQECLAEGVEVICFPADVGDLSLHEEMLDAAQNQWGRLDCLLNNAGISVKKRGDLLDLEPDSFDQNIAINTRAPFFLAQAFSKRLLAQPKPEAELPHRSIIFVSSINAIMLAMNRGEYTIAKTAVSAAARLFAARLCNEQIGVYEVRPGLIKTDMTIPATAYYDELIAKGLVPWGRWGYPADIASTVRAMAEGKLIYTCGQAVAIDGGLSMPRF</sequence>
<dbReference type="InterPro" id="IPR036291">
    <property type="entry name" value="NAD(P)-bd_dom_sf"/>
</dbReference>
<dbReference type="HOGENOM" id="CLU_010194_1_3_6"/>
<dbReference type="InterPro" id="IPR002347">
    <property type="entry name" value="SDR_fam"/>
</dbReference>
<dbReference type="KEGG" id="ecv:APECO1_2182"/>
<keyword evidence="2" id="KW-0560">Oxidoreductase</keyword>
<organism evidence="3 4">
    <name type="scientific">Escherichia coli O1:K1 / APEC</name>
    <dbReference type="NCBI Taxonomy" id="405955"/>
    <lineage>
        <taxon>Bacteria</taxon>
        <taxon>Pseudomonadati</taxon>
        <taxon>Pseudomonadota</taxon>
        <taxon>Gammaproteobacteria</taxon>
        <taxon>Enterobacterales</taxon>
        <taxon>Enterobacteriaceae</taxon>
        <taxon>Escherichia</taxon>
    </lineage>
</organism>
<keyword evidence="4" id="KW-1185">Reference proteome</keyword>
<comment type="similarity">
    <text evidence="1">Belongs to the short-chain dehydrogenases/reductases (SDR) family.</text>
</comment>
<evidence type="ECO:0000313" key="4">
    <source>
        <dbReference type="Proteomes" id="UP000008216"/>
    </source>
</evidence>
<evidence type="ECO:0000313" key="3">
    <source>
        <dbReference type="EMBL" id="ABJ03755.1"/>
    </source>
</evidence>
<dbReference type="PANTHER" id="PTHR42760">
    <property type="entry name" value="SHORT-CHAIN DEHYDROGENASES/REDUCTASES FAMILY MEMBER"/>
    <property type="match status" value="1"/>
</dbReference>
<dbReference type="SUPFAM" id="SSF51735">
    <property type="entry name" value="NAD(P)-binding Rossmann-fold domains"/>
    <property type="match status" value="1"/>
</dbReference>
<dbReference type="Gene3D" id="3.40.50.720">
    <property type="entry name" value="NAD(P)-binding Rossmann-like Domain"/>
    <property type="match status" value="1"/>
</dbReference>
<dbReference type="GO" id="GO:0016616">
    <property type="term" value="F:oxidoreductase activity, acting on the CH-OH group of donors, NAD or NADP as acceptor"/>
    <property type="evidence" value="ECO:0007669"/>
    <property type="project" value="TreeGrafter"/>
</dbReference>